<dbReference type="GO" id="GO:0007169">
    <property type="term" value="P:cell surface receptor protein tyrosine kinase signaling pathway"/>
    <property type="evidence" value="ECO:0007669"/>
    <property type="project" value="TreeGrafter"/>
</dbReference>
<reference evidence="6" key="1">
    <citation type="submission" date="2020-09" db="EMBL/GenBank/DDBJ databases">
        <authorList>
            <person name="Kikuchi T."/>
        </authorList>
    </citation>
    <scope>NUCLEOTIDE SEQUENCE</scope>
    <source>
        <strain evidence="6">SH1</strain>
    </source>
</reference>
<feature type="compositionally biased region" description="Polar residues" evidence="4">
    <location>
        <begin position="15"/>
        <end position="29"/>
    </location>
</feature>
<evidence type="ECO:0000259" key="5">
    <source>
        <dbReference type="PROSITE" id="PS50011"/>
    </source>
</evidence>
<evidence type="ECO:0000256" key="3">
    <source>
        <dbReference type="PROSITE-ProRule" id="PRU10141"/>
    </source>
</evidence>
<dbReference type="EMBL" id="CAJFCW020000004">
    <property type="protein sequence ID" value="CAG9110289.1"/>
    <property type="molecule type" value="Genomic_DNA"/>
</dbReference>
<dbReference type="PROSITE" id="PS00109">
    <property type="entry name" value="PROTEIN_KINASE_TYR"/>
    <property type="match status" value="1"/>
</dbReference>
<dbReference type="Proteomes" id="UP000614601">
    <property type="component" value="Unassembled WGS sequence"/>
</dbReference>
<dbReference type="GO" id="GO:0005886">
    <property type="term" value="C:plasma membrane"/>
    <property type="evidence" value="ECO:0007669"/>
    <property type="project" value="TreeGrafter"/>
</dbReference>
<dbReference type="PROSITE" id="PS00107">
    <property type="entry name" value="PROTEIN_KINASE_ATP"/>
    <property type="match status" value="1"/>
</dbReference>
<keyword evidence="3" id="KW-0067">ATP-binding</keyword>
<comment type="subcellular location">
    <subcellularLocation>
        <location evidence="1">Membrane</location>
        <topology evidence="1">Single-pass membrane protein</topology>
    </subcellularLocation>
</comment>
<proteinExistence type="predicted"/>
<evidence type="ECO:0000313" key="6">
    <source>
        <dbReference type="EMBL" id="CAD5218389.1"/>
    </source>
</evidence>
<comment type="caution">
    <text evidence="6">The sequence shown here is derived from an EMBL/GenBank/DDBJ whole genome shotgun (WGS) entry which is preliminary data.</text>
</comment>
<name>A0A811KSF4_9BILA</name>
<dbReference type="Proteomes" id="UP000783686">
    <property type="component" value="Unassembled WGS sequence"/>
</dbReference>
<dbReference type="SMART" id="SM00219">
    <property type="entry name" value="TyrKc"/>
    <property type="match status" value="1"/>
</dbReference>
<dbReference type="InterPro" id="IPR050122">
    <property type="entry name" value="RTK"/>
</dbReference>
<dbReference type="InterPro" id="IPR020635">
    <property type="entry name" value="Tyr_kinase_cat_dom"/>
</dbReference>
<feature type="region of interest" description="Disordered" evidence="4">
    <location>
        <begin position="370"/>
        <end position="452"/>
    </location>
</feature>
<evidence type="ECO:0000256" key="4">
    <source>
        <dbReference type="SAM" id="MobiDB-lite"/>
    </source>
</evidence>
<dbReference type="Gene3D" id="3.30.200.20">
    <property type="entry name" value="Phosphorylase Kinase, domain 1"/>
    <property type="match status" value="1"/>
</dbReference>
<evidence type="ECO:0000256" key="1">
    <source>
        <dbReference type="ARBA" id="ARBA00004167"/>
    </source>
</evidence>
<dbReference type="AlphaFoldDB" id="A0A811KSF4"/>
<feature type="compositionally biased region" description="Polar residues" evidence="4">
    <location>
        <begin position="370"/>
        <end position="387"/>
    </location>
</feature>
<dbReference type="InterPro" id="IPR008266">
    <property type="entry name" value="Tyr_kinase_AS"/>
</dbReference>
<gene>
    <name evidence="6" type="ORF">BOKJ2_LOCUS7599</name>
</gene>
<protein>
    <recommendedName>
        <fullName evidence="5">Protein kinase domain-containing protein</fullName>
    </recommendedName>
</protein>
<evidence type="ECO:0000313" key="7">
    <source>
        <dbReference type="Proteomes" id="UP000614601"/>
    </source>
</evidence>
<dbReference type="GO" id="GO:0005524">
    <property type="term" value="F:ATP binding"/>
    <property type="evidence" value="ECO:0007669"/>
    <property type="project" value="UniProtKB-UniRule"/>
</dbReference>
<dbReference type="Pfam" id="PF07714">
    <property type="entry name" value="PK_Tyr_Ser-Thr"/>
    <property type="match status" value="1"/>
</dbReference>
<dbReference type="GO" id="GO:0043235">
    <property type="term" value="C:receptor complex"/>
    <property type="evidence" value="ECO:0007669"/>
    <property type="project" value="TreeGrafter"/>
</dbReference>
<feature type="region of interest" description="Disordered" evidence="4">
    <location>
        <begin position="1"/>
        <end position="33"/>
    </location>
</feature>
<keyword evidence="3" id="KW-0547">Nucleotide-binding</keyword>
<dbReference type="OrthoDB" id="3256376at2759"/>
<organism evidence="6 7">
    <name type="scientific">Bursaphelenchus okinawaensis</name>
    <dbReference type="NCBI Taxonomy" id="465554"/>
    <lineage>
        <taxon>Eukaryota</taxon>
        <taxon>Metazoa</taxon>
        <taxon>Ecdysozoa</taxon>
        <taxon>Nematoda</taxon>
        <taxon>Chromadorea</taxon>
        <taxon>Rhabditida</taxon>
        <taxon>Tylenchina</taxon>
        <taxon>Tylenchomorpha</taxon>
        <taxon>Aphelenchoidea</taxon>
        <taxon>Aphelenchoididae</taxon>
        <taxon>Bursaphelenchus</taxon>
    </lineage>
</organism>
<dbReference type="InterPro" id="IPR011009">
    <property type="entry name" value="Kinase-like_dom_sf"/>
</dbReference>
<feature type="binding site" evidence="3">
    <location>
        <position position="77"/>
    </location>
    <ligand>
        <name>ATP</name>
        <dbReference type="ChEBI" id="CHEBI:30616"/>
    </ligand>
</feature>
<dbReference type="PROSITE" id="PS50011">
    <property type="entry name" value="PROTEIN_KINASE_DOM"/>
    <property type="match status" value="1"/>
</dbReference>
<dbReference type="EMBL" id="CAJFDH010000004">
    <property type="protein sequence ID" value="CAD5218389.1"/>
    <property type="molecule type" value="Genomic_DNA"/>
</dbReference>
<dbReference type="PRINTS" id="PR00109">
    <property type="entry name" value="TYRKINASE"/>
</dbReference>
<dbReference type="GO" id="GO:0004714">
    <property type="term" value="F:transmembrane receptor protein tyrosine kinase activity"/>
    <property type="evidence" value="ECO:0007669"/>
    <property type="project" value="UniProtKB-EC"/>
</dbReference>
<dbReference type="Gene3D" id="1.10.510.10">
    <property type="entry name" value="Transferase(Phosphotransferase) domain 1"/>
    <property type="match status" value="1"/>
</dbReference>
<keyword evidence="7" id="KW-1185">Reference proteome</keyword>
<comment type="catalytic activity">
    <reaction evidence="2">
        <text>L-tyrosyl-[protein] + ATP = O-phospho-L-tyrosyl-[protein] + ADP + H(+)</text>
        <dbReference type="Rhea" id="RHEA:10596"/>
        <dbReference type="Rhea" id="RHEA-COMP:10136"/>
        <dbReference type="Rhea" id="RHEA-COMP:20101"/>
        <dbReference type="ChEBI" id="CHEBI:15378"/>
        <dbReference type="ChEBI" id="CHEBI:30616"/>
        <dbReference type="ChEBI" id="CHEBI:46858"/>
        <dbReference type="ChEBI" id="CHEBI:61978"/>
        <dbReference type="ChEBI" id="CHEBI:456216"/>
        <dbReference type="EC" id="2.7.10.1"/>
    </reaction>
</comment>
<dbReference type="InterPro" id="IPR001245">
    <property type="entry name" value="Ser-Thr/Tyr_kinase_cat_dom"/>
</dbReference>
<dbReference type="SUPFAM" id="SSF56112">
    <property type="entry name" value="Protein kinase-like (PK-like)"/>
    <property type="match status" value="1"/>
</dbReference>
<evidence type="ECO:0000256" key="2">
    <source>
        <dbReference type="ARBA" id="ARBA00051243"/>
    </source>
</evidence>
<dbReference type="PANTHER" id="PTHR24416">
    <property type="entry name" value="TYROSINE-PROTEIN KINASE RECEPTOR"/>
    <property type="match status" value="1"/>
</dbReference>
<dbReference type="InterPro" id="IPR017441">
    <property type="entry name" value="Protein_kinase_ATP_BS"/>
</dbReference>
<feature type="domain" description="Protein kinase" evidence="5">
    <location>
        <begin position="49"/>
        <end position="340"/>
    </location>
</feature>
<dbReference type="PANTHER" id="PTHR24416:SF617">
    <property type="entry name" value="RET ONCOGENE, ISOFORM A"/>
    <property type="match status" value="1"/>
</dbReference>
<sequence>MDKKKPARAPIKDGPTQQIVSVEPPNQESCEVDDKKELDPKFLILAAEVQEGPPLGEGNFAVAFKGTYKGKTVAIKKGLSENETQDMKREAIIMSLLGSHPNVILFYGMVADPTRIVMEHCGRGPLDEIVAQAKTEVKADELVTYLTEISRGMMYLVERGCIHRDLAARNILVADDGVMKVSDFGLSSHRQCPEMEGFAGSKLNFNIPLRWWPPECLKRNPKFHPGMDVWSFGVVVYEVFNQGEKPWPDLDPKKVATNIRHMKIFKYPKECPRPLSAICRKRILVPLAQRWDFVLLAKVMSNLSADMKPSKKYLRELIGPKVEPPKGERLKLTAAEQKELDDLCRKNVKTTGGQNAPSVAGVVARSANTATSPACTPSSESSASFQRAPTKKPKNALKKKNASVSVAQTFTRTENTTENVEEQKKQKVTLQDIIQSERLPPDENRSKMGSIP</sequence>
<dbReference type="InterPro" id="IPR000719">
    <property type="entry name" value="Prot_kinase_dom"/>
</dbReference>
<accession>A0A811KSF4</accession>
<feature type="compositionally biased region" description="Basic residues" evidence="4">
    <location>
        <begin position="389"/>
        <end position="401"/>
    </location>
</feature>
<feature type="compositionally biased region" description="Low complexity" evidence="4">
    <location>
        <begin position="409"/>
        <end position="418"/>
    </location>
</feature>